<evidence type="ECO:0000256" key="1">
    <source>
        <dbReference type="SAM" id="Phobius"/>
    </source>
</evidence>
<feature type="transmembrane region" description="Helical" evidence="1">
    <location>
        <begin position="139"/>
        <end position="161"/>
    </location>
</feature>
<reference evidence="3" key="3">
    <citation type="submission" date="2024-06" db="EMBL/GenBank/DDBJ databases">
        <authorList>
            <person name="Zeng C."/>
        </authorList>
    </citation>
    <scope>NUCLEOTIDE SEQUENCE [LARGE SCALE GENOMIC DNA]</scope>
    <source>
        <strain evidence="3">ZCY20-5</strain>
    </source>
</reference>
<reference evidence="3" key="1">
    <citation type="submission" date="2024-06" db="EMBL/GenBank/DDBJ databases">
        <title>Caproicibacterium argilliputei sp. nov, a novel caproic acid producing anaerobic bacterium isolated from pit mud.</title>
        <authorList>
            <person name="Zeng C."/>
        </authorList>
    </citation>
    <scope>NUCLEOTIDE SEQUENCE [LARGE SCALE GENOMIC DNA]</scope>
    <source>
        <strain evidence="3">ZCY20-5</strain>
    </source>
</reference>
<evidence type="ECO:0000313" key="3">
    <source>
        <dbReference type="Proteomes" id="UP001300604"/>
    </source>
</evidence>
<feature type="transmembrane region" description="Helical" evidence="1">
    <location>
        <begin position="117"/>
        <end position="133"/>
    </location>
</feature>
<protein>
    <submittedName>
        <fullName evidence="2">DUF1097 family protein</fullName>
    </submittedName>
</protein>
<dbReference type="EMBL" id="CP135996">
    <property type="protein sequence ID" value="WOC32921.1"/>
    <property type="molecule type" value="Genomic_DNA"/>
</dbReference>
<reference evidence="2 3" key="2">
    <citation type="submission" date="2024-06" db="EMBL/GenBank/DDBJ databases">
        <title>Caproicibacterium argilliputei sp. nov, a novel caproic acid producing anaerobic bacterium isolated from pit mud.</title>
        <authorList>
            <person name="Xia S."/>
        </authorList>
    </citation>
    <scope>NUCLEOTIDE SEQUENCE [LARGE SCALE GENOMIC DNA]</scope>
    <source>
        <strain evidence="2 3">ZCY20-5</strain>
    </source>
</reference>
<dbReference type="InterPro" id="IPR009476">
    <property type="entry name" value="DUF1097"/>
</dbReference>
<dbReference type="Proteomes" id="UP001300604">
    <property type="component" value="Chromosome"/>
</dbReference>
<dbReference type="RefSeq" id="WP_316935080.1">
    <property type="nucleotide sequence ID" value="NZ_CP135996.1"/>
</dbReference>
<sequence>MKNGQKPSRLTVRDALPAAVGVALLPPLWAVVSALAGIPFGWVSLASAGMLLPFHEPLRAGVRQSLSFFMGCIWGLTATIAMSALPLPQMSALFLVLCVWGFAAVLLSEVAFRQKTVLAIWLGSWAIALGTFGESTPANYAAVFGKLLLAMLCGVWYIGLLNQKFQALLDRHLRCEKASHTHEKQA</sequence>
<organism evidence="2 3">
    <name type="scientific">Caproicibacterium argilliputei</name>
    <dbReference type="NCBI Taxonomy" id="3030016"/>
    <lineage>
        <taxon>Bacteria</taxon>
        <taxon>Bacillati</taxon>
        <taxon>Bacillota</taxon>
        <taxon>Clostridia</taxon>
        <taxon>Eubacteriales</taxon>
        <taxon>Oscillospiraceae</taxon>
        <taxon>Caproicibacterium</taxon>
    </lineage>
</organism>
<keyword evidence="1" id="KW-0472">Membrane</keyword>
<dbReference type="KEGG" id="carl:PXC00_03320"/>
<gene>
    <name evidence="2" type="ORF">PXC00_03320</name>
</gene>
<keyword evidence="1" id="KW-1133">Transmembrane helix</keyword>
<keyword evidence="3" id="KW-1185">Reference proteome</keyword>
<proteinExistence type="predicted"/>
<feature type="transmembrane region" description="Helical" evidence="1">
    <location>
        <begin position="28"/>
        <end position="54"/>
    </location>
</feature>
<feature type="transmembrane region" description="Helical" evidence="1">
    <location>
        <begin position="91"/>
        <end position="110"/>
    </location>
</feature>
<evidence type="ECO:0000313" key="2">
    <source>
        <dbReference type="EMBL" id="WOC32921.1"/>
    </source>
</evidence>
<keyword evidence="1" id="KW-0812">Transmembrane</keyword>
<name>A0AA97D9U8_9FIRM</name>
<accession>A0AA97D9U8</accession>
<dbReference type="Pfam" id="PF06496">
    <property type="entry name" value="DUF1097"/>
    <property type="match status" value="1"/>
</dbReference>
<dbReference type="AlphaFoldDB" id="A0AA97D9U8"/>